<dbReference type="PANTHER" id="PTHR43395">
    <property type="entry name" value="SENSOR HISTIDINE KINASE CHEA"/>
    <property type="match status" value="1"/>
</dbReference>
<dbReference type="CDD" id="cd16916">
    <property type="entry name" value="HATPase_CheA-like"/>
    <property type="match status" value="1"/>
</dbReference>
<organism evidence="19 20">
    <name type="scientific">Anaerotruncus colihominis</name>
    <dbReference type="NCBI Taxonomy" id="169435"/>
    <lineage>
        <taxon>Bacteria</taxon>
        <taxon>Bacillati</taxon>
        <taxon>Bacillota</taxon>
        <taxon>Clostridia</taxon>
        <taxon>Eubacteriales</taxon>
        <taxon>Oscillospiraceae</taxon>
        <taxon>Anaerotruncus</taxon>
    </lineage>
</organism>
<dbReference type="Pfam" id="PF07194">
    <property type="entry name" value="P2"/>
    <property type="match status" value="1"/>
</dbReference>
<evidence type="ECO:0000256" key="9">
    <source>
        <dbReference type="ARBA" id="ARBA00022741"/>
    </source>
</evidence>
<reference evidence="19 20" key="1">
    <citation type="submission" date="2018-08" db="EMBL/GenBank/DDBJ databases">
        <title>Murine metabolic-syndrome-specific gut microbial biobank.</title>
        <authorList>
            <person name="Liu C."/>
        </authorList>
    </citation>
    <scope>NUCLEOTIDE SEQUENCE [LARGE SCALE GENOMIC DNA]</scope>
    <source>
        <strain evidence="19 20">X69</strain>
    </source>
</reference>
<dbReference type="InterPro" id="IPR010808">
    <property type="entry name" value="CheA_P2-bd"/>
</dbReference>
<comment type="subcellular location">
    <subcellularLocation>
        <location evidence="2">Cytoplasm</location>
    </subcellularLocation>
</comment>
<dbReference type="InterPro" id="IPR035891">
    <property type="entry name" value="CheY-binding_CheA"/>
</dbReference>
<dbReference type="InterPro" id="IPR004358">
    <property type="entry name" value="Sig_transdc_His_kin-like_C"/>
</dbReference>
<dbReference type="SMART" id="SM01231">
    <property type="entry name" value="H-kinase_dim"/>
    <property type="match status" value="1"/>
</dbReference>
<accession>A0A845RI21</accession>
<dbReference type="InterPro" id="IPR036641">
    <property type="entry name" value="HPT_dom_sf"/>
</dbReference>
<dbReference type="SUPFAM" id="SSF55052">
    <property type="entry name" value="CheY-binding domain of CheA"/>
    <property type="match status" value="1"/>
</dbReference>
<keyword evidence="12" id="KW-0902">Two-component regulatory system</keyword>
<keyword evidence="7 14" id="KW-0597">Phosphoprotein</keyword>
<feature type="compositionally biased region" description="Low complexity" evidence="15">
    <location>
        <begin position="261"/>
        <end position="290"/>
    </location>
</feature>
<dbReference type="AlphaFoldDB" id="A0A845RI21"/>
<dbReference type="Gene3D" id="2.30.30.40">
    <property type="entry name" value="SH3 Domains"/>
    <property type="match status" value="1"/>
</dbReference>
<keyword evidence="9" id="KW-0547">Nucleotide-binding</keyword>
<feature type="region of interest" description="Disordered" evidence="15">
    <location>
        <begin position="256"/>
        <end position="299"/>
    </location>
</feature>
<feature type="compositionally biased region" description="Low complexity" evidence="15">
    <location>
        <begin position="142"/>
        <end position="162"/>
    </location>
</feature>
<comment type="caution">
    <text evidence="19">The sequence shown here is derived from an EMBL/GenBank/DDBJ whole genome shotgun (WGS) entry which is preliminary data.</text>
</comment>
<feature type="domain" description="Histidine kinase" evidence="16">
    <location>
        <begin position="343"/>
        <end position="548"/>
    </location>
</feature>
<dbReference type="Gene3D" id="3.30.565.10">
    <property type="entry name" value="Histidine kinase-like ATPase, C-terminal domain"/>
    <property type="match status" value="1"/>
</dbReference>
<dbReference type="EC" id="2.7.13.3" evidence="3"/>
<comment type="function">
    <text evidence="13">Involved in the transmission of sensory signals from the chemoreceptors to the flagellar motors. CheA is autophosphorylated; it can transfer its phosphate group to either CheB or CheY.</text>
</comment>
<dbReference type="InterPro" id="IPR004105">
    <property type="entry name" value="CheA-like_dim"/>
</dbReference>
<name>A0A845RI21_9FIRM</name>
<evidence type="ECO:0000259" key="17">
    <source>
        <dbReference type="PROSITE" id="PS50851"/>
    </source>
</evidence>
<dbReference type="RefSeq" id="WP_160208178.1">
    <property type="nucleotide sequence ID" value="NZ_QXWZ01000001.1"/>
</dbReference>
<gene>
    <name evidence="19" type="ORF">D3Z39_00785</name>
</gene>
<comment type="catalytic activity">
    <reaction evidence="1">
        <text>ATP + protein L-histidine = ADP + protein N-phospho-L-histidine.</text>
        <dbReference type="EC" id="2.7.13.3"/>
    </reaction>
</comment>
<dbReference type="InterPro" id="IPR036097">
    <property type="entry name" value="HisK_dim/P_sf"/>
</dbReference>
<evidence type="ECO:0000256" key="8">
    <source>
        <dbReference type="ARBA" id="ARBA00022679"/>
    </source>
</evidence>
<dbReference type="Pfam" id="PF02895">
    <property type="entry name" value="H-kinase_dim"/>
    <property type="match status" value="1"/>
</dbReference>
<dbReference type="GO" id="GO:0000155">
    <property type="term" value="F:phosphorelay sensor kinase activity"/>
    <property type="evidence" value="ECO:0007669"/>
    <property type="project" value="InterPro"/>
</dbReference>
<evidence type="ECO:0000256" key="2">
    <source>
        <dbReference type="ARBA" id="ARBA00004496"/>
    </source>
</evidence>
<proteinExistence type="predicted"/>
<dbReference type="InterPro" id="IPR002545">
    <property type="entry name" value="CheW-lke_dom"/>
</dbReference>
<keyword evidence="5" id="KW-0963">Cytoplasm</keyword>
<evidence type="ECO:0000256" key="7">
    <source>
        <dbReference type="ARBA" id="ARBA00022553"/>
    </source>
</evidence>
<dbReference type="Pfam" id="PF02518">
    <property type="entry name" value="HATPase_c"/>
    <property type="match status" value="1"/>
</dbReference>
<dbReference type="InterPro" id="IPR008207">
    <property type="entry name" value="Sig_transdc_His_kin_Hpt_dom"/>
</dbReference>
<dbReference type="OrthoDB" id="9803176at2"/>
<dbReference type="SMART" id="SM00387">
    <property type="entry name" value="HATPase_c"/>
    <property type="match status" value="1"/>
</dbReference>
<dbReference type="PRINTS" id="PR00344">
    <property type="entry name" value="BCTRLSENSOR"/>
</dbReference>
<evidence type="ECO:0000256" key="1">
    <source>
        <dbReference type="ARBA" id="ARBA00000085"/>
    </source>
</evidence>
<evidence type="ECO:0000256" key="10">
    <source>
        <dbReference type="ARBA" id="ARBA00022777"/>
    </source>
</evidence>
<dbReference type="SUPFAM" id="SSF47384">
    <property type="entry name" value="Homodimeric domain of signal transducing histidine kinase"/>
    <property type="match status" value="1"/>
</dbReference>
<dbReference type="InterPro" id="IPR003594">
    <property type="entry name" value="HATPase_dom"/>
</dbReference>
<dbReference type="Gene3D" id="1.20.120.160">
    <property type="entry name" value="HPT domain"/>
    <property type="match status" value="1"/>
</dbReference>
<dbReference type="InterPro" id="IPR037006">
    <property type="entry name" value="CheA-like_homodim_sf"/>
</dbReference>
<protein>
    <recommendedName>
        <fullName evidence="4">Chemotaxis protein CheA</fullName>
        <ecNumber evidence="3">2.7.13.3</ecNumber>
    </recommendedName>
</protein>
<evidence type="ECO:0000313" key="19">
    <source>
        <dbReference type="EMBL" id="NBI77422.1"/>
    </source>
</evidence>
<dbReference type="PANTHER" id="PTHR43395:SF10">
    <property type="entry name" value="CHEMOTAXIS PROTEIN CHEA"/>
    <property type="match status" value="1"/>
</dbReference>
<keyword evidence="6" id="KW-0145">Chemotaxis</keyword>
<dbReference type="GO" id="GO:0005737">
    <property type="term" value="C:cytoplasm"/>
    <property type="evidence" value="ECO:0007669"/>
    <property type="project" value="UniProtKB-SubCell"/>
</dbReference>
<evidence type="ECO:0000256" key="5">
    <source>
        <dbReference type="ARBA" id="ARBA00022490"/>
    </source>
</evidence>
<dbReference type="SUPFAM" id="SSF47226">
    <property type="entry name" value="Histidine-containing phosphotransfer domain, HPT domain"/>
    <property type="match status" value="1"/>
</dbReference>
<evidence type="ECO:0000256" key="14">
    <source>
        <dbReference type="PROSITE-ProRule" id="PRU00110"/>
    </source>
</evidence>
<keyword evidence="10" id="KW-0418">Kinase</keyword>
<dbReference type="InterPro" id="IPR036890">
    <property type="entry name" value="HATPase_C_sf"/>
</dbReference>
<dbReference type="SMART" id="SM00260">
    <property type="entry name" value="CheW"/>
    <property type="match status" value="1"/>
</dbReference>
<dbReference type="Pfam" id="PF01627">
    <property type="entry name" value="Hpt"/>
    <property type="match status" value="1"/>
</dbReference>
<dbReference type="InterPro" id="IPR036061">
    <property type="entry name" value="CheW-like_dom_sf"/>
</dbReference>
<keyword evidence="11" id="KW-0067">ATP-binding</keyword>
<evidence type="ECO:0000256" key="6">
    <source>
        <dbReference type="ARBA" id="ARBA00022500"/>
    </source>
</evidence>
<feature type="domain" description="CheW-like" evidence="17">
    <location>
        <begin position="550"/>
        <end position="690"/>
    </location>
</feature>
<dbReference type="Gene3D" id="3.30.70.1110">
    <property type="entry name" value="Histidine kinase CheA-like, P2 response regulator-binding domain"/>
    <property type="match status" value="1"/>
</dbReference>
<dbReference type="Proteomes" id="UP000446348">
    <property type="component" value="Unassembled WGS sequence"/>
</dbReference>
<keyword evidence="8" id="KW-0808">Transferase</keyword>
<evidence type="ECO:0000256" key="4">
    <source>
        <dbReference type="ARBA" id="ARBA00021495"/>
    </source>
</evidence>
<dbReference type="SUPFAM" id="SSF55874">
    <property type="entry name" value="ATPase domain of HSP90 chaperone/DNA topoisomerase II/histidine kinase"/>
    <property type="match status" value="1"/>
</dbReference>
<evidence type="ECO:0000256" key="3">
    <source>
        <dbReference type="ARBA" id="ARBA00012438"/>
    </source>
</evidence>
<dbReference type="CDD" id="cd00088">
    <property type="entry name" value="HPT"/>
    <property type="match status" value="1"/>
</dbReference>
<dbReference type="PROSITE" id="PS50851">
    <property type="entry name" value="CHEW"/>
    <property type="match status" value="1"/>
</dbReference>
<dbReference type="InterPro" id="IPR005467">
    <property type="entry name" value="His_kinase_dom"/>
</dbReference>
<dbReference type="GO" id="GO:0006935">
    <property type="term" value="P:chemotaxis"/>
    <property type="evidence" value="ECO:0007669"/>
    <property type="project" value="UniProtKB-KW"/>
</dbReference>
<dbReference type="PROSITE" id="PS50109">
    <property type="entry name" value="HIS_KIN"/>
    <property type="match status" value="1"/>
</dbReference>
<evidence type="ECO:0000256" key="15">
    <source>
        <dbReference type="SAM" id="MobiDB-lite"/>
    </source>
</evidence>
<evidence type="ECO:0000313" key="20">
    <source>
        <dbReference type="Proteomes" id="UP000446348"/>
    </source>
</evidence>
<dbReference type="Gene3D" id="1.10.287.560">
    <property type="entry name" value="Histidine kinase CheA-like, homodimeric domain"/>
    <property type="match status" value="1"/>
</dbReference>
<sequence length="692" mass="75573">MAIDPSMEPMLDVFIYETTTLLDQLDEILLDAEKSKSFSEDNINEIFRIMHTIKGSAAMMDLNGISTLAHSVEDVFFIIREDPARMANISEAIFDLVFQASDFLKDEVECVQNTHEANKDPGAIIAELEKMAAIMKGESPAADAPAAPAADEAAPAAQASASEQDDETCHIRIFFDDDCQMENIRAFMLVSQLKDLCTDLTTIPANPENDASCCTEIIKNGFEIIFKPLVPISEIFQVVESSVNVKNYTVLHDEPAPPPAAAAAEPAQAPAKAAAAPAKPAAAAPSAPKPSDALPKTKQSLVSVNQAKLDQLMDLVGELVTTESMVVSNPDLKGLRLDNFNKSTRELHKLTDELQDVVMSIRMVPLSGIFQKMNRIVRDMSKKLDKQVELVTEGGDTEVDKTINEAIGDPFMHMIRNSMDHGIEPIEERRAKGKPDVGRITMIAKNIGSEIVITIADDGAGLNPEVLLRKARENGLLTKPESEYTDKEIFGLIMLPGFSTNKEVTEFSGRGVGMDVVRKNIEKVGGTLSIDSERDKGTTFIIKIPLTLAIVDGMELEIGNTIYTLPIASITQSFKIYDNSQILHNTDGTEMIMLRGECFPLIRLHRLFDVETQITELGDGIVILIENGANAACLFADKLLGEQQVVVKPFPTFLNKYAVKQIGLSGCTILGDGSISLILDANALLNLNKERR</sequence>
<dbReference type="Pfam" id="PF01584">
    <property type="entry name" value="CheW"/>
    <property type="match status" value="1"/>
</dbReference>
<dbReference type="SUPFAM" id="SSF50341">
    <property type="entry name" value="CheW-like"/>
    <property type="match status" value="1"/>
</dbReference>
<dbReference type="PROSITE" id="PS50894">
    <property type="entry name" value="HPT"/>
    <property type="match status" value="1"/>
</dbReference>
<evidence type="ECO:0000259" key="16">
    <source>
        <dbReference type="PROSITE" id="PS50109"/>
    </source>
</evidence>
<dbReference type="FunFam" id="3.30.565.10:FF:000016">
    <property type="entry name" value="Chemotaxis protein CheA, putative"/>
    <property type="match status" value="1"/>
</dbReference>
<evidence type="ECO:0000256" key="12">
    <source>
        <dbReference type="ARBA" id="ARBA00023012"/>
    </source>
</evidence>
<evidence type="ECO:0000259" key="18">
    <source>
        <dbReference type="PROSITE" id="PS50894"/>
    </source>
</evidence>
<feature type="region of interest" description="Disordered" evidence="15">
    <location>
        <begin position="142"/>
        <end position="164"/>
    </location>
</feature>
<evidence type="ECO:0000256" key="13">
    <source>
        <dbReference type="ARBA" id="ARBA00035100"/>
    </source>
</evidence>
<dbReference type="SMART" id="SM00073">
    <property type="entry name" value="HPT"/>
    <property type="match status" value="1"/>
</dbReference>
<feature type="modified residue" description="Phosphohistidine" evidence="14">
    <location>
        <position position="51"/>
    </location>
</feature>
<dbReference type="InterPro" id="IPR051315">
    <property type="entry name" value="Bact_Chemotaxis_CheA"/>
</dbReference>
<dbReference type="GO" id="GO:0005524">
    <property type="term" value="F:ATP binding"/>
    <property type="evidence" value="ECO:0007669"/>
    <property type="project" value="UniProtKB-KW"/>
</dbReference>
<dbReference type="EMBL" id="QXWZ01000001">
    <property type="protein sequence ID" value="NBI77422.1"/>
    <property type="molecule type" value="Genomic_DNA"/>
</dbReference>
<evidence type="ECO:0000256" key="11">
    <source>
        <dbReference type="ARBA" id="ARBA00022840"/>
    </source>
</evidence>
<feature type="domain" description="HPt" evidence="18">
    <location>
        <begin position="3"/>
        <end position="111"/>
    </location>
</feature>
<dbReference type="InterPro" id="IPR037052">
    <property type="entry name" value="CheA-like_P2_sf"/>
</dbReference>